<evidence type="ECO:0000313" key="8">
    <source>
        <dbReference type="EMBL" id="KAJ4861719.1"/>
    </source>
</evidence>
<dbReference type="SUPFAM" id="SSF57667">
    <property type="entry name" value="beta-beta-alpha zinc fingers"/>
    <property type="match status" value="1"/>
</dbReference>
<keyword evidence="4" id="KW-0862">Zinc</keyword>
<feature type="compositionally biased region" description="Basic and acidic residues" evidence="6">
    <location>
        <begin position="350"/>
        <end position="367"/>
    </location>
</feature>
<dbReference type="SMART" id="SM00355">
    <property type="entry name" value="ZnF_C2H2"/>
    <property type="match status" value="16"/>
</dbReference>
<dbReference type="PROSITE" id="PS00028">
    <property type="entry name" value="ZINC_FINGER_C2H2_1"/>
    <property type="match status" value="3"/>
</dbReference>
<dbReference type="PANTHER" id="PTHR24403:SF67">
    <property type="entry name" value="FI01116P-RELATED"/>
    <property type="match status" value="1"/>
</dbReference>
<feature type="compositionally biased region" description="Basic residues" evidence="6">
    <location>
        <begin position="337"/>
        <end position="349"/>
    </location>
</feature>
<evidence type="ECO:0000259" key="7">
    <source>
        <dbReference type="PROSITE" id="PS50157"/>
    </source>
</evidence>
<evidence type="ECO:0000256" key="2">
    <source>
        <dbReference type="ARBA" id="ARBA00022737"/>
    </source>
</evidence>
<dbReference type="SMART" id="SM00451">
    <property type="entry name" value="ZnF_U1"/>
    <property type="match status" value="15"/>
</dbReference>
<comment type="caution">
    <text evidence="8">The sequence shown here is derived from an EMBL/GenBank/DDBJ whole genome shotgun (WGS) entry which is preliminary data.</text>
</comment>
<evidence type="ECO:0000256" key="1">
    <source>
        <dbReference type="ARBA" id="ARBA00022723"/>
    </source>
</evidence>
<proteinExistence type="predicted"/>
<dbReference type="GO" id="GO:0045944">
    <property type="term" value="P:positive regulation of transcription by RNA polymerase II"/>
    <property type="evidence" value="ECO:0007669"/>
    <property type="project" value="TreeGrafter"/>
</dbReference>
<dbReference type="GO" id="GO:0008270">
    <property type="term" value="F:zinc ion binding"/>
    <property type="evidence" value="ECO:0007669"/>
    <property type="project" value="UniProtKB-KW"/>
</dbReference>
<dbReference type="InterPro" id="IPR003604">
    <property type="entry name" value="Matrin/U1-like-C_Znf_C2H2"/>
</dbReference>
<evidence type="ECO:0000256" key="5">
    <source>
        <dbReference type="PROSITE-ProRule" id="PRU00042"/>
    </source>
</evidence>
<feature type="domain" description="C2H2-type" evidence="7">
    <location>
        <begin position="929"/>
        <end position="958"/>
    </location>
</feature>
<dbReference type="Gene3D" id="3.30.160.60">
    <property type="entry name" value="Classic Zinc Finger"/>
    <property type="match status" value="5"/>
</dbReference>
<feature type="domain" description="C2H2-type" evidence="7">
    <location>
        <begin position="482"/>
        <end position="511"/>
    </location>
</feature>
<keyword evidence="1" id="KW-0479">Metal-binding</keyword>
<gene>
    <name evidence="8" type="ORF">T069G_02673</name>
</gene>
<organism evidence="8 9">
    <name type="scientific">Trichoderma breve</name>
    <dbReference type="NCBI Taxonomy" id="2034170"/>
    <lineage>
        <taxon>Eukaryota</taxon>
        <taxon>Fungi</taxon>
        <taxon>Dikarya</taxon>
        <taxon>Ascomycota</taxon>
        <taxon>Pezizomycotina</taxon>
        <taxon>Sordariomycetes</taxon>
        <taxon>Hypocreomycetidae</taxon>
        <taxon>Hypocreales</taxon>
        <taxon>Hypocreaceae</taxon>
        <taxon>Trichoderma</taxon>
    </lineage>
</organism>
<dbReference type="GeneID" id="80864571"/>
<dbReference type="RefSeq" id="XP_056030775.1">
    <property type="nucleotide sequence ID" value="XM_056169883.1"/>
</dbReference>
<dbReference type="GO" id="GO:0003676">
    <property type="term" value="F:nucleic acid binding"/>
    <property type="evidence" value="ECO:0007669"/>
    <property type="project" value="InterPro"/>
</dbReference>
<dbReference type="Pfam" id="PF12874">
    <property type="entry name" value="zf-met"/>
    <property type="match status" value="1"/>
</dbReference>
<feature type="region of interest" description="Disordered" evidence="6">
    <location>
        <begin position="337"/>
        <end position="371"/>
    </location>
</feature>
<keyword evidence="9" id="KW-1185">Reference proteome</keyword>
<feature type="region of interest" description="Disordered" evidence="6">
    <location>
        <begin position="1057"/>
        <end position="1077"/>
    </location>
</feature>
<evidence type="ECO:0000256" key="6">
    <source>
        <dbReference type="SAM" id="MobiDB-lite"/>
    </source>
</evidence>
<evidence type="ECO:0000256" key="3">
    <source>
        <dbReference type="ARBA" id="ARBA00022771"/>
    </source>
</evidence>
<protein>
    <recommendedName>
        <fullName evidence="7">C2H2-type domain-containing protein</fullName>
    </recommendedName>
</protein>
<dbReference type="Proteomes" id="UP001140511">
    <property type="component" value="Unassembled WGS sequence"/>
</dbReference>
<dbReference type="PROSITE" id="PS50157">
    <property type="entry name" value="ZINC_FINGER_C2H2_2"/>
    <property type="match status" value="4"/>
</dbReference>
<keyword evidence="2" id="KW-0677">Repeat</keyword>
<evidence type="ECO:0000313" key="9">
    <source>
        <dbReference type="Proteomes" id="UP001140511"/>
    </source>
</evidence>
<dbReference type="EMBL" id="JAOPEN010000002">
    <property type="protein sequence ID" value="KAJ4861719.1"/>
    <property type="molecule type" value="Genomic_DNA"/>
</dbReference>
<keyword evidence="3 5" id="KW-0863">Zinc-finger</keyword>
<feature type="domain" description="C2H2-type" evidence="7">
    <location>
        <begin position="1137"/>
        <end position="1166"/>
    </location>
</feature>
<dbReference type="GO" id="GO:0005634">
    <property type="term" value="C:nucleus"/>
    <property type="evidence" value="ECO:0007669"/>
    <property type="project" value="TreeGrafter"/>
</dbReference>
<dbReference type="InterPro" id="IPR036236">
    <property type="entry name" value="Znf_C2H2_sf"/>
</dbReference>
<feature type="domain" description="C2H2-type" evidence="7">
    <location>
        <begin position="598"/>
        <end position="627"/>
    </location>
</feature>
<feature type="compositionally biased region" description="Basic and acidic residues" evidence="6">
    <location>
        <begin position="295"/>
        <end position="315"/>
    </location>
</feature>
<feature type="compositionally biased region" description="Basic and acidic residues" evidence="6">
    <location>
        <begin position="1057"/>
        <end position="1075"/>
    </location>
</feature>
<name>A0A9W9BG61_9HYPO</name>
<evidence type="ECO:0000256" key="4">
    <source>
        <dbReference type="ARBA" id="ARBA00022833"/>
    </source>
</evidence>
<dbReference type="InterPro" id="IPR013087">
    <property type="entry name" value="Znf_C2H2_type"/>
</dbReference>
<feature type="region of interest" description="Disordered" evidence="6">
    <location>
        <begin position="292"/>
        <end position="315"/>
    </location>
</feature>
<reference evidence="8" key="1">
    <citation type="submission" date="2022-09" db="EMBL/GenBank/DDBJ databases">
        <title>Chromosome-level assembly of Trichoderma breve T069, a fungus used in development of biopesticide product.</title>
        <authorList>
            <person name="Lin R."/>
            <person name="Liu T."/>
        </authorList>
    </citation>
    <scope>NUCLEOTIDE SEQUENCE</scope>
    <source>
        <strain evidence="8">T069</strain>
    </source>
</reference>
<dbReference type="PANTHER" id="PTHR24403">
    <property type="entry name" value="ZINC FINGER PROTEIN"/>
    <property type="match status" value="1"/>
</dbReference>
<dbReference type="InterPro" id="IPR050688">
    <property type="entry name" value="Zinc_finger/UBP_domain"/>
</dbReference>
<sequence length="1332" mass="150661">MAEATTEGASGASSYRKAIVVAAGLSFVEYSLNTKAGFTAIRLTSTMALETVNNEMLARTWACVSGPEAKNPVFNKKFDSLESFTATFNYANLRFPPGLLATMNAPSPPSIEFFKKLPVDGRDRWGVYAIVLKKPDCIPHLYIGSGTGARRGLLARLRQYDNGTSISKLVRKRLADEYEITYKGILCWLPIPSADDVPRLRLLVIALEATFSFIFWAMQSRKKDYKMGSYCPWPRDSFTYHGLCTHNALFEAIVGDLKLSPEELKVLARIRDERERQYRRLPEVLKRARERKRARMPEVKEREQRRRRERAKLPAVKERTRQYRRWYENLPEEKIKRRERQRRRQRQRRLLREAQKRAQKQNREGDVKQIFLQRPKRRLSLEGKEKELQRLRKRMKLPGAKEKKREQFRKWLKRPGVRRRINQRRRERYQLDPGFNLDMRNRAGQYQKRKFKEKETKRVLKNMKQYEAGQHDVSTLAEGAKYSCAICRYGFRSRSALAKHRATPGHQRRLAIANEFFGSAALNPIDDTAFDRIDGTDLTTISNSPDAQAVAAYKYHCNLCNYWCKTKDYLDHHKKSKGHLIKEAEAGGSPGAAITYAYYCDLCGYSTNIPGSLKSHKKTKAHLAKEAEVRRSTNGNTNADNDANGETEAAVTWKYSCNLCDYSTNLKRNFDAHNKTKAHLVKKAKAYGTANIDANAETNGETDAAVVLKYSCNLCDYSTNRKGDFNVHNKTKAHLVKEAKAYGSANTDANAETNGETDAAVVFKYSCNLCDYSTNRKGDFDVHNKTKGHLVKEAKAANTDANAETNSETDAVVVFKYNCSLCGFSTNLGEEFGRHNATQTHLAREAEATLNATGETDVNADVDADAAAVVFKYNCSLCDFSTDVKKKFGRHNATKAHRAKEAEARLNATGETDVNADVDADAAAVVFKYNCSLCNYSTYESSTLKRHKRSKAHRAKEAEARLNAIGDAEVNAEVNADIDAEAAIVDEYHCSLCNYSCHMKHSMKRHETTKAHLAKEAEARRNNNTGADVDAEAPIVYDFHCSFCDYSTMNKESFEHHKQGKRHLEKEAEARRNEEGDAEASVVYKHNCSVCNYSTNIKPEFERHGRTKAHLAKEAEARHDSDVDADVNAEALVVYKYHCSLCNYSAIEKTALDRHNRTKGHLAKEAEARGSDDEEPEAVVYKHNCNLCGYSTNAIDTFQRHKISRSHLAKEAEARGSDDEEPEAVVYKHHCSLCNYSTNDINCLQQHHRTKGHLAKEAEARGGDENDPEVVVVYKHSCNFCDYSTNDNGSFNRHKKSKAHVEKETIARLIINASLNASSDANAAVEATLQSV</sequence>
<accession>A0A9W9BG61</accession>